<feature type="region of interest" description="Disordered" evidence="1">
    <location>
        <begin position="1"/>
        <end position="22"/>
    </location>
</feature>
<dbReference type="InterPro" id="IPR053031">
    <property type="entry name" value="Cuticle_assoc_protein"/>
</dbReference>
<sequence>MSYSTSLEEQTNSTPTSRPPDLELALRSVESTNSIMTNEEVNVENAIEANNDNQVVNLVEDNANEDNPFEKRKRKKTSGVWNEFTIIKLSNGTEKSGSASVQTWKYDQAKMREFISHMVLVHELPFAFVEYEIFNMVMKFSNPAYEKISRATVKGSEYPTANLFLSELWRIKNALNDKIDDDDECVRAMARKMKVNDDNHAWIDEGEMEKVLRSNSPMQPANTGWQPITEGETPKASNQSAPRVERANFVAIAFRPPLLARSRPVLPKSASPLFPRSPSPIRLALSPPWESFGDQTPASSSVPLNTCSDSS</sequence>
<organism evidence="3 4">
    <name type="scientific">Canna indica</name>
    <name type="common">Indian-shot</name>
    <dbReference type="NCBI Taxonomy" id="4628"/>
    <lineage>
        <taxon>Eukaryota</taxon>
        <taxon>Viridiplantae</taxon>
        <taxon>Streptophyta</taxon>
        <taxon>Embryophyta</taxon>
        <taxon>Tracheophyta</taxon>
        <taxon>Spermatophyta</taxon>
        <taxon>Magnoliopsida</taxon>
        <taxon>Liliopsida</taxon>
        <taxon>Zingiberales</taxon>
        <taxon>Cannaceae</taxon>
        <taxon>Canna</taxon>
    </lineage>
</organism>
<feature type="compositionally biased region" description="Polar residues" evidence="1">
    <location>
        <begin position="215"/>
        <end position="226"/>
    </location>
</feature>
<feature type="compositionally biased region" description="Polar residues" evidence="1">
    <location>
        <begin position="293"/>
        <end position="311"/>
    </location>
</feature>
<accession>A0AAQ3JUV1</accession>
<gene>
    <name evidence="3" type="ORF">Cni_G04151</name>
</gene>
<dbReference type="Proteomes" id="UP001327560">
    <property type="component" value="Chromosome 1"/>
</dbReference>
<feature type="compositionally biased region" description="Polar residues" evidence="1">
    <location>
        <begin position="1"/>
        <end position="16"/>
    </location>
</feature>
<evidence type="ECO:0000313" key="3">
    <source>
        <dbReference type="EMBL" id="WOK95444.1"/>
    </source>
</evidence>
<evidence type="ECO:0000313" key="4">
    <source>
        <dbReference type="Proteomes" id="UP001327560"/>
    </source>
</evidence>
<evidence type="ECO:0000256" key="1">
    <source>
        <dbReference type="SAM" id="MobiDB-lite"/>
    </source>
</evidence>
<evidence type="ECO:0000259" key="2">
    <source>
        <dbReference type="Pfam" id="PF14372"/>
    </source>
</evidence>
<feature type="region of interest" description="Disordered" evidence="1">
    <location>
        <begin position="265"/>
        <end position="311"/>
    </location>
</feature>
<proteinExistence type="predicted"/>
<dbReference type="PANTHER" id="PTHR34396:SF24">
    <property type="entry name" value="BED-TYPE DOMAIN-CONTAINING PROTEIN"/>
    <property type="match status" value="1"/>
</dbReference>
<dbReference type="Pfam" id="PF14372">
    <property type="entry name" value="hAT-like_RNase-H"/>
    <property type="match status" value="1"/>
</dbReference>
<feature type="region of interest" description="Disordered" evidence="1">
    <location>
        <begin position="215"/>
        <end position="242"/>
    </location>
</feature>
<dbReference type="InterPro" id="IPR025525">
    <property type="entry name" value="hAT-like_transposase_RNase-H"/>
</dbReference>
<dbReference type="EMBL" id="CP136890">
    <property type="protein sequence ID" value="WOK95444.1"/>
    <property type="molecule type" value="Genomic_DNA"/>
</dbReference>
<dbReference type="GO" id="GO:0006357">
    <property type="term" value="P:regulation of transcription by RNA polymerase II"/>
    <property type="evidence" value="ECO:0007669"/>
    <property type="project" value="TreeGrafter"/>
</dbReference>
<dbReference type="AlphaFoldDB" id="A0AAQ3JUV1"/>
<protein>
    <submittedName>
        <fullName evidence="3">Zinc finger BED domain-containing protein RICESLEEPER 2-like</fullName>
    </submittedName>
</protein>
<dbReference type="GO" id="GO:0005634">
    <property type="term" value="C:nucleus"/>
    <property type="evidence" value="ECO:0007669"/>
    <property type="project" value="TreeGrafter"/>
</dbReference>
<dbReference type="PANTHER" id="PTHR34396">
    <property type="entry name" value="OS03G0264950 PROTEIN-RELATED"/>
    <property type="match status" value="1"/>
</dbReference>
<feature type="domain" description="hAT-like transposase RNase-H fold" evidence="2">
    <location>
        <begin position="155"/>
        <end position="198"/>
    </location>
</feature>
<dbReference type="GO" id="GO:1990837">
    <property type="term" value="F:sequence-specific double-stranded DNA binding"/>
    <property type="evidence" value="ECO:0007669"/>
    <property type="project" value="TreeGrafter"/>
</dbReference>
<reference evidence="3 4" key="1">
    <citation type="submission" date="2023-10" db="EMBL/GenBank/DDBJ databases">
        <title>Chromosome-scale genome assembly provides insights into flower coloration mechanisms of Canna indica.</title>
        <authorList>
            <person name="Li C."/>
        </authorList>
    </citation>
    <scope>NUCLEOTIDE SEQUENCE [LARGE SCALE GENOMIC DNA]</scope>
    <source>
        <tissue evidence="3">Flower</tissue>
    </source>
</reference>
<keyword evidence="4" id="KW-1185">Reference proteome</keyword>
<name>A0AAQ3JUV1_9LILI</name>